<reference evidence="1" key="1">
    <citation type="submission" date="2019-08" db="EMBL/GenBank/DDBJ databases">
        <authorList>
            <person name="Kucharzyk K."/>
            <person name="Murdoch R.W."/>
            <person name="Higgins S."/>
            <person name="Loffler F."/>
        </authorList>
    </citation>
    <scope>NUCLEOTIDE SEQUENCE</scope>
</reference>
<sequence length="293" mass="30723">MQGDNTVTLIIFGAHRQRIAVCAVCDVAKGDGVGRLFRQVEGEGGACAKRRNVVAVAGGDEVNLFVVTVVQLNFTGFSGLKVAGDVGVVFRIGVFVNGVLDDRAAVRHCHCKRLPGGKPGTVKVRCRNRRGGGEQGVFPALNHIIVGAAPTDRERTAPGDIGNGEGDAVRVTEGVGNARNRGFNFGVTILIRDGRQIEVYGDTKVLLLCHAGYLGVFFNGLNGVGAGTIVGFPLRALRDIGAAPFKQEAGGRLHRNFGVALDEGCVARNPGLFPCRSVCGACVIPGRKPVLEA</sequence>
<organism evidence="1">
    <name type="scientific">bioreactor metagenome</name>
    <dbReference type="NCBI Taxonomy" id="1076179"/>
    <lineage>
        <taxon>unclassified sequences</taxon>
        <taxon>metagenomes</taxon>
        <taxon>ecological metagenomes</taxon>
    </lineage>
</organism>
<dbReference type="EMBL" id="VSSQ01018392">
    <property type="protein sequence ID" value="MPM61529.1"/>
    <property type="molecule type" value="Genomic_DNA"/>
</dbReference>
<comment type="caution">
    <text evidence="1">The sequence shown here is derived from an EMBL/GenBank/DDBJ whole genome shotgun (WGS) entry which is preliminary data.</text>
</comment>
<accession>A0A645B7T0</accession>
<gene>
    <name evidence="1" type="ORF">SDC9_108389</name>
</gene>
<name>A0A645B7T0_9ZZZZ</name>
<evidence type="ECO:0000313" key="1">
    <source>
        <dbReference type="EMBL" id="MPM61529.1"/>
    </source>
</evidence>
<proteinExistence type="predicted"/>
<protein>
    <submittedName>
        <fullName evidence="1">Uncharacterized protein</fullName>
    </submittedName>
</protein>
<dbReference type="AlphaFoldDB" id="A0A645B7T0"/>